<protein>
    <submittedName>
        <fullName evidence="1">Uncharacterized protein</fullName>
    </submittedName>
</protein>
<evidence type="ECO:0000313" key="1">
    <source>
        <dbReference type="EMBL" id="CEI67053.1"/>
    </source>
</evidence>
<reference evidence="2" key="1">
    <citation type="submission" date="2014-10" db="EMBL/GenBank/DDBJ databases">
        <authorList>
            <person name="King R."/>
        </authorList>
    </citation>
    <scope>NUCLEOTIDE SEQUENCE [LARGE SCALE GENOMIC DNA]</scope>
    <source>
        <strain evidence="2">A3/5</strain>
    </source>
</reference>
<dbReference type="AlphaFoldDB" id="A0A2L2TG93"/>
<dbReference type="EMBL" id="LN649229">
    <property type="protein sequence ID" value="CEI67053.1"/>
    <property type="molecule type" value="Genomic_DNA"/>
</dbReference>
<proteinExistence type="predicted"/>
<name>A0A2L2TG93_9HYPO</name>
<organism evidence="1 2">
    <name type="scientific">Fusarium venenatum</name>
    <dbReference type="NCBI Taxonomy" id="56646"/>
    <lineage>
        <taxon>Eukaryota</taxon>
        <taxon>Fungi</taxon>
        <taxon>Dikarya</taxon>
        <taxon>Ascomycota</taxon>
        <taxon>Pezizomycotina</taxon>
        <taxon>Sordariomycetes</taxon>
        <taxon>Hypocreomycetidae</taxon>
        <taxon>Hypocreales</taxon>
        <taxon>Nectriaceae</taxon>
        <taxon>Fusarium</taxon>
    </lineage>
</organism>
<accession>A0A2L2TG93</accession>
<keyword evidence="2" id="KW-1185">Reference proteome</keyword>
<sequence length="88" mass="9954">MYRKRKAGLRSALQDLQKKDSDSVYEHAMAGEKRDVRAVSEFSWRGALGGLRLRRSGFVPATWKLGGVAKRVAFKRCDSSKCYGEKDE</sequence>
<dbReference type="Proteomes" id="UP000245910">
    <property type="component" value="Chromosome I"/>
</dbReference>
<evidence type="ECO:0000313" key="2">
    <source>
        <dbReference type="Proteomes" id="UP000245910"/>
    </source>
</evidence>